<accession>A0A840CMG9</accession>
<keyword evidence="2" id="KW-1185">Reference proteome</keyword>
<evidence type="ECO:0000313" key="1">
    <source>
        <dbReference type="EMBL" id="MBB4036586.1"/>
    </source>
</evidence>
<sequence>MDNRNELMIPEKRKELVLAKYNKAIEFITKVNPTVCMDKYGDFELAEHCINSQAVTFSELASWYSKDCPSDFISVHLATLNIFVNVSQHLTKEQIKEISFWIVKRWSYLNIAELTLVISRIKMGGYGPLYNNLSGEFILNCFSEYVKERRSAMYKANAEMQKPFPNLQSLGVALMQNVDKMPNLKKMLEETRQQNEVAAAQELDEKKQRIKRFKDIL</sequence>
<dbReference type="Proteomes" id="UP000555103">
    <property type="component" value="Unassembled WGS sequence"/>
</dbReference>
<protein>
    <submittedName>
        <fullName evidence="1">Uncharacterized protein</fullName>
    </submittedName>
</protein>
<reference evidence="1 2" key="1">
    <citation type="submission" date="2020-08" db="EMBL/GenBank/DDBJ databases">
        <title>Genomic Encyclopedia of Type Strains, Phase IV (KMG-IV): sequencing the most valuable type-strain genomes for metagenomic binning, comparative biology and taxonomic classification.</title>
        <authorList>
            <person name="Goeker M."/>
        </authorList>
    </citation>
    <scope>NUCLEOTIDE SEQUENCE [LARGE SCALE GENOMIC DNA]</scope>
    <source>
        <strain evidence="1 2">DSM 104969</strain>
    </source>
</reference>
<proteinExistence type="predicted"/>
<comment type="caution">
    <text evidence="1">The sequence shown here is derived from an EMBL/GenBank/DDBJ whole genome shotgun (WGS) entry which is preliminary data.</text>
</comment>
<dbReference type="RefSeq" id="WP_183307484.1">
    <property type="nucleotide sequence ID" value="NZ_JACIEP010000008.1"/>
</dbReference>
<organism evidence="1 2">
    <name type="scientific">Dysgonomonas hofstadii</name>
    <dbReference type="NCBI Taxonomy" id="637886"/>
    <lineage>
        <taxon>Bacteria</taxon>
        <taxon>Pseudomonadati</taxon>
        <taxon>Bacteroidota</taxon>
        <taxon>Bacteroidia</taxon>
        <taxon>Bacteroidales</taxon>
        <taxon>Dysgonomonadaceae</taxon>
        <taxon>Dysgonomonas</taxon>
    </lineage>
</organism>
<evidence type="ECO:0000313" key="2">
    <source>
        <dbReference type="Proteomes" id="UP000555103"/>
    </source>
</evidence>
<dbReference type="EMBL" id="JACIEP010000008">
    <property type="protein sequence ID" value="MBB4036586.1"/>
    <property type="molecule type" value="Genomic_DNA"/>
</dbReference>
<dbReference type="AlphaFoldDB" id="A0A840CMG9"/>
<gene>
    <name evidence="1" type="ORF">GGR21_002492</name>
</gene>
<name>A0A840CMG9_9BACT</name>